<dbReference type="GO" id="GO:0030976">
    <property type="term" value="F:thiamine pyrophosphate binding"/>
    <property type="evidence" value="ECO:0007669"/>
    <property type="project" value="InterPro"/>
</dbReference>
<evidence type="ECO:0000256" key="8">
    <source>
        <dbReference type="ARBA" id="ARBA00023239"/>
    </source>
</evidence>
<name>A0A364KY30_TALAM</name>
<dbReference type="STRING" id="1196081.A0A364KY30"/>
<evidence type="ECO:0000313" key="10">
    <source>
        <dbReference type="EMBL" id="RAO68466.1"/>
    </source>
</evidence>
<dbReference type="RefSeq" id="XP_040732982.1">
    <property type="nucleotide sequence ID" value="XM_040876847.1"/>
</dbReference>
<evidence type="ECO:0000256" key="2">
    <source>
        <dbReference type="ARBA" id="ARBA00007812"/>
    </source>
</evidence>
<reference evidence="10 11" key="1">
    <citation type="journal article" date="2017" name="Biotechnol. Biofuels">
        <title>Differential beta-glucosidase expression as a function of carbon source availability in Talaromyces amestolkiae: a genomic and proteomic approach.</title>
        <authorList>
            <person name="de Eugenio L.I."/>
            <person name="Mendez-Liter J.A."/>
            <person name="Nieto-Dominguez M."/>
            <person name="Alonso L."/>
            <person name="Gil-Munoz J."/>
            <person name="Barriuso J."/>
            <person name="Prieto A."/>
            <person name="Martinez M.J."/>
        </authorList>
    </citation>
    <scope>NUCLEOTIDE SEQUENCE [LARGE SCALE GENOMIC DNA]</scope>
    <source>
        <strain evidence="10 11">CIB</strain>
    </source>
</reference>
<comment type="caution">
    <text evidence="10">The sequence shown here is derived from an EMBL/GenBank/DDBJ whole genome shotgun (WGS) entry which is preliminary data.</text>
</comment>
<dbReference type="Proteomes" id="UP000249363">
    <property type="component" value="Unassembled WGS sequence"/>
</dbReference>
<dbReference type="GO" id="GO:0005634">
    <property type="term" value="C:nucleus"/>
    <property type="evidence" value="ECO:0007669"/>
    <property type="project" value="TreeGrafter"/>
</dbReference>
<sequence>MINSAAWLSIGYALGACFGATLGRMEWEKWRSGHPGPFFQGRTVLFEGDSSFQMTAQAVSDIIRNRLDVIIFLINNDGYTIERVVNGMDADYNDVQPWKYISACFLGVPKDDPSYLVFAKRTNNWRELFEIIDYPQLKAGKGFSMVEVMMRKDDAVASLKELLESGK</sequence>
<dbReference type="PANTHER" id="PTHR43452">
    <property type="entry name" value="PYRUVATE DECARBOXYLASE"/>
    <property type="match status" value="1"/>
</dbReference>
<organism evidence="10 11">
    <name type="scientific">Talaromyces amestolkiae</name>
    <dbReference type="NCBI Taxonomy" id="1196081"/>
    <lineage>
        <taxon>Eukaryota</taxon>
        <taxon>Fungi</taxon>
        <taxon>Dikarya</taxon>
        <taxon>Ascomycota</taxon>
        <taxon>Pezizomycotina</taxon>
        <taxon>Eurotiomycetes</taxon>
        <taxon>Eurotiomycetidae</taxon>
        <taxon>Eurotiales</taxon>
        <taxon>Trichocomaceae</taxon>
        <taxon>Talaromyces</taxon>
        <taxon>Talaromyces sect. Talaromyces</taxon>
    </lineage>
</organism>
<keyword evidence="4" id="KW-0479">Metal-binding</keyword>
<dbReference type="GeneID" id="63793694"/>
<evidence type="ECO:0000256" key="5">
    <source>
        <dbReference type="ARBA" id="ARBA00022793"/>
    </source>
</evidence>
<gene>
    <name evidence="10" type="ORF">BHQ10_004478</name>
</gene>
<evidence type="ECO:0000259" key="9">
    <source>
        <dbReference type="Pfam" id="PF02775"/>
    </source>
</evidence>
<evidence type="ECO:0000256" key="4">
    <source>
        <dbReference type="ARBA" id="ARBA00022723"/>
    </source>
</evidence>
<dbReference type="InterPro" id="IPR029061">
    <property type="entry name" value="THDP-binding"/>
</dbReference>
<evidence type="ECO:0000256" key="1">
    <source>
        <dbReference type="ARBA" id="ARBA00001964"/>
    </source>
</evidence>
<keyword evidence="8" id="KW-0456">Lyase</keyword>
<dbReference type="Pfam" id="PF02775">
    <property type="entry name" value="TPP_enzyme_C"/>
    <property type="match status" value="1"/>
</dbReference>
<keyword evidence="5" id="KW-0210">Decarboxylase</keyword>
<feature type="domain" description="Thiamine pyrophosphate enzyme TPP-binding" evidence="9">
    <location>
        <begin position="2"/>
        <end position="85"/>
    </location>
</feature>
<evidence type="ECO:0000256" key="3">
    <source>
        <dbReference type="ARBA" id="ARBA00014422"/>
    </source>
</evidence>
<dbReference type="AlphaFoldDB" id="A0A364KY30"/>
<comment type="cofactor">
    <cofactor evidence="1">
        <name>thiamine diphosphate</name>
        <dbReference type="ChEBI" id="CHEBI:58937"/>
    </cofactor>
</comment>
<dbReference type="GO" id="GO:0046872">
    <property type="term" value="F:metal ion binding"/>
    <property type="evidence" value="ECO:0007669"/>
    <property type="project" value="UniProtKB-KW"/>
</dbReference>
<keyword evidence="11" id="KW-1185">Reference proteome</keyword>
<dbReference type="GO" id="GO:0000949">
    <property type="term" value="P:aromatic amino acid family catabolic process to alcohol via Ehrlich pathway"/>
    <property type="evidence" value="ECO:0007669"/>
    <property type="project" value="TreeGrafter"/>
</dbReference>
<dbReference type="GO" id="GO:0004737">
    <property type="term" value="F:pyruvate decarboxylase activity"/>
    <property type="evidence" value="ECO:0007669"/>
    <property type="project" value="TreeGrafter"/>
</dbReference>
<comment type="similarity">
    <text evidence="2">Belongs to the TPP enzyme family.</text>
</comment>
<dbReference type="InterPro" id="IPR011766">
    <property type="entry name" value="TPP_enzyme_TPP-bd"/>
</dbReference>
<dbReference type="OrthoDB" id="3970464at2759"/>
<dbReference type="EMBL" id="MIKG01000007">
    <property type="protein sequence ID" value="RAO68466.1"/>
    <property type="molecule type" value="Genomic_DNA"/>
</dbReference>
<keyword evidence="7" id="KW-0786">Thiamine pyrophosphate</keyword>
<dbReference type="SUPFAM" id="SSF52518">
    <property type="entry name" value="Thiamin diphosphate-binding fold (THDP-binding)"/>
    <property type="match status" value="1"/>
</dbReference>
<dbReference type="GO" id="GO:0005829">
    <property type="term" value="C:cytosol"/>
    <property type="evidence" value="ECO:0007669"/>
    <property type="project" value="TreeGrafter"/>
</dbReference>
<protein>
    <recommendedName>
        <fullName evidence="3">Pyruvate decarboxylase</fullName>
    </recommendedName>
</protein>
<evidence type="ECO:0000313" key="11">
    <source>
        <dbReference type="Proteomes" id="UP000249363"/>
    </source>
</evidence>
<keyword evidence="6" id="KW-0460">Magnesium</keyword>
<evidence type="ECO:0000256" key="6">
    <source>
        <dbReference type="ARBA" id="ARBA00022842"/>
    </source>
</evidence>
<dbReference type="PANTHER" id="PTHR43452:SF11">
    <property type="entry name" value="PYRUVATE DECARBOXYLASE"/>
    <property type="match status" value="1"/>
</dbReference>
<evidence type="ECO:0000256" key="7">
    <source>
        <dbReference type="ARBA" id="ARBA00023052"/>
    </source>
</evidence>
<proteinExistence type="inferred from homology"/>
<accession>A0A364KY30</accession>
<dbReference type="Gene3D" id="3.40.50.970">
    <property type="match status" value="1"/>
</dbReference>
<dbReference type="InterPro" id="IPR012110">
    <property type="entry name" value="PDC/IPDC-like"/>
</dbReference>